<dbReference type="Ensembl" id="ENSSGRT00000091008.1">
    <property type="protein sequence ID" value="ENSSGRP00000085477.1"/>
    <property type="gene ID" value="ENSSGRG00000043033.1"/>
</dbReference>
<sequence>MNQNELTAVPFLGDASSNITVLSLVHNRISEVVAEQLLPYSSLESLDLSSNSISELKGGSFPPMQLKYLCFGNISSLLVLKINQNRLSVLPDKVFTLSQLQVLELRRNRIRVVESLIFKELKALKSLKMQRNGITKLMDGALFGLENMEELELEYNNLTELNKGWLYGLHMLRILRVNQNNIGLIRADAWEFCHRLEELDLSFNHLSRLEDWVFSGLSLLQSLNLGDNQIAHLGEGVFSSLANIRTLDIRNNEISLAIEDLVGMFVGLKRLNSLVLQNNKIRTITKRAFEGLMELEHLDLSKNGIMSIHPDAFTHLKLKTLDLNTSSLLCDCQLQWLGQWLIDSQFQQSCTAVCAHPAFLTGSSVYLMPFYGPVTKCPWPPFLFCFLYDFPKPQISSHPKTAVALRGTNVTLNCSVFSSSDSPMSTAWRKDGEVLYEAQVQNYAQYQDHRLLYTTVLHLLNVNFTDEGQYQCVVSNHFGSNYSTLAKLTVNGYKLRFCLCILITIQTKMLHTCYLDYLFTLF</sequence>
<evidence type="ECO:0000256" key="3">
    <source>
        <dbReference type="ARBA" id="ARBA00022737"/>
    </source>
</evidence>
<dbReference type="InterPro" id="IPR003598">
    <property type="entry name" value="Ig_sub2"/>
</dbReference>
<evidence type="ECO:0000259" key="5">
    <source>
        <dbReference type="PROSITE" id="PS50835"/>
    </source>
</evidence>
<dbReference type="SUPFAM" id="SSF52058">
    <property type="entry name" value="L domain-like"/>
    <property type="match status" value="1"/>
</dbReference>
<dbReference type="InterPro" id="IPR003599">
    <property type="entry name" value="Ig_sub"/>
</dbReference>
<keyword evidence="4" id="KW-1015">Disulfide bond</keyword>
<evidence type="ECO:0000256" key="2">
    <source>
        <dbReference type="ARBA" id="ARBA00022729"/>
    </source>
</evidence>
<dbReference type="InterPro" id="IPR007110">
    <property type="entry name" value="Ig-like_dom"/>
</dbReference>
<dbReference type="SUPFAM" id="SSF48726">
    <property type="entry name" value="Immunoglobulin"/>
    <property type="match status" value="1"/>
</dbReference>
<dbReference type="SMART" id="SM00082">
    <property type="entry name" value="LRRCT"/>
    <property type="match status" value="1"/>
</dbReference>
<dbReference type="PROSITE" id="PS50835">
    <property type="entry name" value="IG_LIKE"/>
    <property type="match status" value="1"/>
</dbReference>
<organism evidence="6 7">
    <name type="scientific">Sinocyclocheilus grahami</name>
    <name type="common">Dianchi golden-line fish</name>
    <name type="synonym">Barbus grahami</name>
    <dbReference type="NCBI Taxonomy" id="75366"/>
    <lineage>
        <taxon>Eukaryota</taxon>
        <taxon>Metazoa</taxon>
        <taxon>Chordata</taxon>
        <taxon>Craniata</taxon>
        <taxon>Vertebrata</taxon>
        <taxon>Euteleostomi</taxon>
        <taxon>Actinopterygii</taxon>
        <taxon>Neopterygii</taxon>
        <taxon>Teleostei</taxon>
        <taxon>Ostariophysi</taxon>
        <taxon>Cypriniformes</taxon>
        <taxon>Cyprinidae</taxon>
        <taxon>Cyprininae</taxon>
        <taxon>Sinocyclocheilus</taxon>
    </lineage>
</organism>
<dbReference type="SMART" id="SM00365">
    <property type="entry name" value="LRR_SD22"/>
    <property type="match status" value="7"/>
</dbReference>
<dbReference type="InParanoid" id="A0A672RAF6"/>
<dbReference type="Pfam" id="PF13855">
    <property type="entry name" value="LRR_8"/>
    <property type="match status" value="4"/>
</dbReference>
<dbReference type="InterPro" id="IPR000483">
    <property type="entry name" value="Cys-rich_flank_reg_C"/>
</dbReference>
<dbReference type="AlphaFoldDB" id="A0A672RAF6"/>
<dbReference type="InterPro" id="IPR032675">
    <property type="entry name" value="LRR_dom_sf"/>
</dbReference>
<dbReference type="Proteomes" id="UP000472262">
    <property type="component" value="Unassembled WGS sequence"/>
</dbReference>
<dbReference type="SMART" id="SM00409">
    <property type="entry name" value="IG"/>
    <property type="match status" value="1"/>
</dbReference>
<dbReference type="InterPro" id="IPR003591">
    <property type="entry name" value="Leu-rich_rpt_typical-subtyp"/>
</dbReference>
<dbReference type="OMA" id="CILITIQ"/>
<keyword evidence="7" id="KW-1185">Reference proteome</keyword>
<dbReference type="PROSITE" id="PS51450">
    <property type="entry name" value="LRR"/>
    <property type="match status" value="3"/>
</dbReference>
<dbReference type="Gene3D" id="3.80.10.10">
    <property type="entry name" value="Ribonuclease Inhibitor"/>
    <property type="match status" value="3"/>
</dbReference>
<evidence type="ECO:0000256" key="1">
    <source>
        <dbReference type="ARBA" id="ARBA00022614"/>
    </source>
</evidence>
<dbReference type="Gene3D" id="2.60.40.10">
    <property type="entry name" value="Immunoglobulins"/>
    <property type="match status" value="1"/>
</dbReference>
<dbReference type="SMART" id="SM00408">
    <property type="entry name" value="IGc2"/>
    <property type="match status" value="1"/>
</dbReference>
<feature type="domain" description="Ig-like" evidence="5">
    <location>
        <begin position="393"/>
        <end position="489"/>
    </location>
</feature>
<dbReference type="Pfam" id="PF13927">
    <property type="entry name" value="Ig_3"/>
    <property type="match status" value="1"/>
</dbReference>
<dbReference type="InterPro" id="IPR036179">
    <property type="entry name" value="Ig-like_dom_sf"/>
</dbReference>
<evidence type="ECO:0000256" key="4">
    <source>
        <dbReference type="ARBA" id="ARBA00023157"/>
    </source>
</evidence>
<dbReference type="FunFam" id="2.60.40.10:FF:000224">
    <property type="entry name" value="Leucine rich repeats and immunoglobulin like domains 3"/>
    <property type="match status" value="1"/>
</dbReference>
<dbReference type="FunFam" id="3.80.10.10:FF:000023">
    <property type="entry name" value="Leucine rich repeats and immunoglobulin like domains 3"/>
    <property type="match status" value="1"/>
</dbReference>
<dbReference type="PANTHER" id="PTHR24366:SF64">
    <property type="entry name" value="LEUCINE RICH REPEATS AND IMMUNOGLOBULIN LIKE DOMAINS 2"/>
    <property type="match status" value="1"/>
</dbReference>
<name>A0A672RAF6_SINGR</name>
<reference evidence="6" key="1">
    <citation type="submission" date="2025-08" db="UniProtKB">
        <authorList>
            <consortium name="Ensembl"/>
        </authorList>
    </citation>
    <scope>IDENTIFICATION</scope>
</reference>
<dbReference type="InterPro" id="IPR001611">
    <property type="entry name" value="Leu-rich_rpt"/>
</dbReference>
<proteinExistence type="predicted"/>
<dbReference type="PANTHER" id="PTHR24366">
    <property type="entry name" value="IG(IMMUNOGLOBULIN) AND LRR(LEUCINE RICH REPEAT) DOMAINS"/>
    <property type="match status" value="1"/>
</dbReference>
<evidence type="ECO:0000313" key="6">
    <source>
        <dbReference type="Ensembl" id="ENSSGRP00000085477.1"/>
    </source>
</evidence>
<keyword evidence="2" id="KW-0732">Signal</keyword>
<gene>
    <name evidence="6" type="primary">lrig2</name>
</gene>
<keyword evidence="1" id="KW-0433">Leucine-rich repeat</keyword>
<dbReference type="SMART" id="SM00369">
    <property type="entry name" value="LRR_TYP"/>
    <property type="match status" value="10"/>
</dbReference>
<keyword evidence="3" id="KW-0677">Repeat</keyword>
<reference evidence="6" key="2">
    <citation type="submission" date="2025-09" db="UniProtKB">
        <authorList>
            <consortium name="Ensembl"/>
        </authorList>
    </citation>
    <scope>IDENTIFICATION</scope>
</reference>
<dbReference type="InterPro" id="IPR013783">
    <property type="entry name" value="Ig-like_fold"/>
</dbReference>
<accession>A0A672RAF6</accession>
<evidence type="ECO:0000313" key="7">
    <source>
        <dbReference type="Proteomes" id="UP000472262"/>
    </source>
</evidence>
<protein>
    <submittedName>
        <fullName evidence="6">Leucine-rich repeats and immunoglobulin-like domains protein 2</fullName>
    </submittedName>
</protein>